<evidence type="ECO:0000256" key="13">
    <source>
        <dbReference type="ARBA" id="ARBA00023027"/>
    </source>
</evidence>
<dbReference type="FunFam" id="3.40.309.10:FF:000003">
    <property type="entry name" value="Aldehyde dehydrogenase"/>
    <property type="match status" value="1"/>
</dbReference>
<evidence type="ECO:0000256" key="1">
    <source>
        <dbReference type="ARBA" id="ARBA00001947"/>
    </source>
</evidence>
<dbReference type="InterPro" id="IPR016161">
    <property type="entry name" value="Ald_DH/histidinol_DH"/>
</dbReference>
<reference evidence="26" key="1">
    <citation type="submission" date="2020-01" db="EMBL/GenBank/DDBJ databases">
        <title>Draft genome sequence of the Termite Coptotermes fromosanus.</title>
        <authorList>
            <person name="Itakura S."/>
            <person name="Yosikawa Y."/>
            <person name="Umezawa K."/>
        </authorList>
    </citation>
    <scope>NUCLEOTIDE SEQUENCE [LARGE SCALE GENOMIC DNA]</scope>
</reference>
<evidence type="ECO:0000256" key="9">
    <source>
        <dbReference type="ARBA" id="ARBA00022824"/>
    </source>
</evidence>
<dbReference type="GO" id="GO:0004029">
    <property type="term" value="F:aldehyde dehydrogenase (NAD+) activity"/>
    <property type="evidence" value="ECO:0007669"/>
    <property type="project" value="TreeGrafter"/>
</dbReference>
<dbReference type="Pfam" id="PF00171">
    <property type="entry name" value="Aldedh"/>
    <property type="match status" value="1"/>
</dbReference>
<keyword evidence="12 19" id="KW-0560">Oxidoreductase</keyword>
<feature type="transmembrane region" description="Helical" evidence="20">
    <location>
        <begin position="1288"/>
        <end position="1310"/>
    </location>
</feature>
<evidence type="ECO:0000313" key="26">
    <source>
        <dbReference type="Proteomes" id="UP000502823"/>
    </source>
</evidence>
<evidence type="ECO:0000256" key="7">
    <source>
        <dbReference type="ARBA" id="ARBA00022723"/>
    </source>
</evidence>
<keyword evidence="16" id="KW-0325">Glycoprotein</keyword>
<dbReference type="Pfam" id="PF04389">
    <property type="entry name" value="Peptidase_M28"/>
    <property type="match status" value="1"/>
</dbReference>
<comment type="caution">
    <text evidence="25">The sequence shown here is derived from an EMBL/GenBank/DDBJ whole genome shotgun (WGS) entry which is preliminary data.</text>
</comment>
<dbReference type="Gene3D" id="3.40.630.10">
    <property type="entry name" value="Zn peptidases"/>
    <property type="match status" value="1"/>
</dbReference>
<sequence length="1547" mass="173466">MAITDGSQPEGVWENGKAMTYSDIVQRARDAFETGRTRSIDFREKQLKQLLLMYEENTTEMIEALAKDLRKSKQEAVLFEIQFLINETKNALFHLREWTRPEKPGRSLANAFDDVLIYNDPYGVVLVIGSWNYPLQLLLLPVSGAIAAGNCVIVKPSEGAAASAQLIAKLLPKYLDQECFHVVLGGVPETTELLKERFDYIFYTGSASVGKIIRAAANEHLTPVTLELGGKSPVYIDNTVNMEIAARRIMWGKCANAGQTCIAPDYILCSKDVQNDFVEKARVVMKEFYGESAKNSPDLCRIISDRHYQRLVAFLNNGKIAVGGETDPSERFIAPTILIDVKPTDPVMQEEIFGPILPIVTVDNAFDAIKFIRSREHPLSMYVFSKDKSIQNLLISQLRCGSMCVNDTLMQFAVDTLPFGGVGHSGMGSYHGVHSFNTFTHKKGCLIKDFNPLVEKLVAKWRRMAYPKRQYTSTRVYTVTVTAVKPSNLILRETLTMYIVHHGANIHFHTIANMKERVFYHVGKVSFRSFPLSLLRNIELRIFHHRTSTPTTTLVLCRERGLERRLVLRVVNNTSIVIDNVVDSVWIIHSIALQCIIFGVEGVMRAKAEKHVESGILHPLIFKCTVVVTSGWEYSTCIDEPVIAGKCTEQVQVCDIVILRINCMNMKGIRHRVRDSRTDIPPEQHGARRKSQKYLLPIPASYLIAMLFFLLFIFATILLVERKLPTPLTLVDAPSNPGRFIAERAMNHLRRLTSIGPRTAGSHENEVLAIKFFQEVISSIVEQAKPIHEVQMDIQKTSGAFPLHFLDGMTNVYRDVQNVIVRVSARHAPSAHSLLVNCHFDTVPGSPGGSDDGASCAIMLEILQIITQMDHPLKHNLILLFNGAEENLMQASHGFITQHKWAKDIRAFINLEACGAGGRELLFQAGPNHPWMMQTYSESVPYPYASSLAQEIFQSGIIPADTDFRIFRDFGHVSGLDFAWAQNGYVYHTEFDDVNQIPLGTLQRTGDNILALTLGLANNDKMANIEKYASGNLVFFDFLGAFVFRWSEGIGIIINTFGLAVSMYCLFRNMKATITRDVEYTAYVRQLAISCCVGIGSLLLILLANLLIALTLTVLGRTMSWFASPVWIIFLYICPALFVPMALLLLVSHWQKSVVTSAWTLFQLYSDGYQVMWMLILLLSTVLHIRSGFIALLWIFFAAVEHFSREFLFKHWRGGRWFLLHIAALVLPFTQCLYLILPAIALCIPIMGRIGAGNNAEVMLGLLIGAKFGLLFTCVVPLILLVKNPARILSILGGLFLIAVGLLILTPVGFPYSGDPAAPAPQRFMIAHADRTFRDPTGNIMRHDTGYWIVDMDQNSPHTVKSLVPEMANVELVDNDCVEHVYCGMPYLMPALSFIWYTHWIPGPPPFIPLPTTLTLNKSEMLSHNHKRLTFTITGPDHMGIVLSPVQDVTLNGWSLDGDKPLAGIKWNGRDTFFIYYAYASDPHPLTFSVDLEGPRLSNRTTVDVAVGSHFMHGPAKTGVQFEQFLSQFPPWTYVTAWTATYASWKF</sequence>
<proteinExistence type="inferred from homology"/>
<dbReference type="FunFam" id="3.40.630.10:FF:000008">
    <property type="entry name" value="Endoplasmic reticulum metallopeptidase 1"/>
    <property type="match status" value="1"/>
</dbReference>
<dbReference type="EMBL" id="BLKM01000363">
    <property type="protein sequence ID" value="GFG32391.1"/>
    <property type="molecule type" value="Genomic_DNA"/>
</dbReference>
<feature type="domain" description="Peptidase M28" evidence="22">
    <location>
        <begin position="818"/>
        <end position="1012"/>
    </location>
</feature>
<evidence type="ECO:0000259" key="22">
    <source>
        <dbReference type="Pfam" id="PF04389"/>
    </source>
</evidence>
<keyword evidence="26" id="KW-1185">Reference proteome</keyword>
<dbReference type="CDD" id="cd03875">
    <property type="entry name" value="M28_Fxna_like"/>
    <property type="match status" value="1"/>
</dbReference>
<evidence type="ECO:0000256" key="6">
    <source>
        <dbReference type="ARBA" id="ARBA00022692"/>
    </source>
</evidence>
<evidence type="ECO:0000256" key="20">
    <source>
        <dbReference type="SAM" id="Phobius"/>
    </source>
</evidence>
<dbReference type="GO" id="GO:0006081">
    <property type="term" value="P:aldehyde metabolic process"/>
    <property type="evidence" value="ECO:0007669"/>
    <property type="project" value="InterPro"/>
</dbReference>
<feature type="domain" description="Endoplasmic reticulum metallopeptidase 1/1-A TM" evidence="24">
    <location>
        <begin position="1083"/>
        <end position="1300"/>
    </location>
</feature>
<feature type="transmembrane region" description="Helical" evidence="20">
    <location>
        <begin position="1087"/>
        <end position="1115"/>
    </location>
</feature>
<gene>
    <name evidence="25" type="ORF">Cfor_04371</name>
</gene>
<dbReference type="Gene3D" id="3.40.309.10">
    <property type="entry name" value="Aldehyde Dehydrogenase, Chain A, domain 2"/>
    <property type="match status" value="1"/>
</dbReference>
<dbReference type="InParanoid" id="A0A6L2PII8"/>
<dbReference type="InterPro" id="IPR016163">
    <property type="entry name" value="Ald_DH_C"/>
</dbReference>
<dbReference type="SUPFAM" id="SSF53187">
    <property type="entry name" value="Zn-dependent exopeptidases"/>
    <property type="match status" value="1"/>
</dbReference>
<comment type="subcellular location">
    <subcellularLocation>
        <location evidence="2">Endoplasmic reticulum membrane</location>
        <topology evidence="2">Multi-pass membrane protein</topology>
    </subcellularLocation>
</comment>
<dbReference type="InterPro" id="IPR053974">
    <property type="entry name" value="ERMP1_1-A_TM"/>
</dbReference>
<evidence type="ECO:0000256" key="8">
    <source>
        <dbReference type="ARBA" id="ARBA00022801"/>
    </source>
</evidence>
<dbReference type="FunCoup" id="A0A6L2PII8">
    <property type="interactions" value="802"/>
</dbReference>
<evidence type="ECO:0000256" key="11">
    <source>
        <dbReference type="ARBA" id="ARBA00022989"/>
    </source>
</evidence>
<dbReference type="GO" id="GO:0008237">
    <property type="term" value="F:metallopeptidase activity"/>
    <property type="evidence" value="ECO:0007669"/>
    <property type="project" value="UniProtKB-KW"/>
</dbReference>
<dbReference type="PROSITE" id="PS00687">
    <property type="entry name" value="ALDEHYDE_DEHYDR_GLU"/>
    <property type="match status" value="1"/>
</dbReference>
<keyword evidence="5" id="KW-0645">Protease</keyword>
<dbReference type="Gene3D" id="3.40.605.10">
    <property type="entry name" value="Aldehyde Dehydrogenase, Chain A, domain 1"/>
    <property type="match status" value="1"/>
</dbReference>
<evidence type="ECO:0000256" key="19">
    <source>
        <dbReference type="RuleBase" id="RU003345"/>
    </source>
</evidence>
<feature type="transmembrane region" description="Helical" evidence="20">
    <location>
        <begin position="1171"/>
        <end position="1197"/>
    </location>
</feature>
<organism evidence="25 26">
    <name type="scientific">Coptotermes formosanus</name>
    <name type="common">Formosan subterranean termite</name>
    <dbReference type="NCBI Taxonomy" id="36987"/>
    <lineage>
        <taxon>Eukaryota</taxon>
        <taxon>Metazoa</taxon>
        <taxon>Ecdysozoa</taxon>
        <taxon>Arthropoda</taxon>
        <taxon>Hexapoda</taxon>
        <taxon>Insecta</taxon>
        <taxon>Pterygota</taxon>
        <taxon>Neoptera</taxon>
        <taxon>Polyneoptera</taxon>
        <taxon>Dictyoptera</taxon>
        <taxon>Blattodea</taxon>
        <taxon>Blattoidea</taxon>
        <taxon>Termitoidae</taxon>
        <taxon>Rhinotermitidae</taxon>
        <taxon>Coptotermes</taxon>
    </lineage>
</organism>
<feature type="transmembrane region" description="Helical" evidence="20">
    <location>
        <begin position="1050"/>
        <end position="1067"/>
    </location>
</feature>
<evidence type="ECO:0000256" key="17">
    <source>
        <dbReference type="ARBA" id="ARBA00078796"/>
    </source>
</evidence>
<dbReference type="InterPro" id="IPR015590">
    <property type="entry name" value="Aldehyde_DH_dom"/>
</dbReference>
<name>A0A6L2PII8_COPFO</name>
<dbReference type="InterPro" id="IPR012394">
    <property type="entry name" value="Aldehyde_DH_NAD(P)"/>
</dbReference>
<evidence type="ECO:0000256" key="16">
    <source>
        <dbReference type="ARBA" id="ARBA00023180"/>
    </source>
</evidence>
<evidence type="ECO:0000256" key="14">
    <source>
        <dbReference type="ARBA" id="ARBA00023049"/>
    </source>
</evidence>
<evidence type="ECO:0000259" key="24">
    <source>
        <dbReference type="Pfam" id="PF22249"/>
    </source>
</evidence>
<dbReference type="InterPro" id="IPR048024">
    <property type="entry name" value="Fxna-like_M28_dom"/>
</dbReference>
<dbReference type="InterPro" id="IPR016162">
    <property type="entry name" value="Ald_DH_N"/>
</dbReference>
<dbReference type="InterPro" id="IPR029510">
    <property type="entry name" value="Ald_DH_CS_GLU"/>
</dbReference>
<comment type="cofactor">
    <cofactor evidence="1">
        <name>Zn(2+)</name>
        <dbReference type="ChEBI" id="CHEBI:29105"/>
    </cofactor>
</comment>
<dbReference type="Proteomes" id="UP000502823">
    <property type="component" value="Unassembled WGS sequence"/>
</dbReference>
<protein>
    <recommendedName>
        <fullName evidence="17">FXNA-like protease</fullName>
    </recommendedName>
</protein>
<feature type="active site" evidence="18">
    <location>
        <position position="227"/>
    </location>
</feature>
<dbReference type="InterPro" id="IPR053973">
    <property type="entry name" value="ERMP1-like_C"/>
</dbReference>
<dbReference type="PANTHER" id="PTHR43570:SF16">
    <property type="entry name" value="ALDEHYDE DEHYDROGENASE TYPE III, ISOFORM Q"/>
    <property type="match status" value="1"/>
</dbReference>
<evidence type="ECO:0000256" key="18">
    <source>
        <dbReference type="PROSITE-ProRule" id="PRU10007"/>
    </source>
</evidence>
<feature type="domain" description="Aldehyde dehydrogenase" evidence="21">
    <location>
        <begin position="14"/>
        <end position="443"/>
    </location>
</feature>
<keyword evidence="14" id="KW-0482">Metalloprotease</keyword>
<keyword evidence="8" id="KW-0378">Hydrolase</keyword>
<dbReference type="SUPFAM" id="SSF53720">
    <property type="entry name" value="ALDH-like"/>
    <property type="match status" value="1"/>
</dbReference>
<dbReference type="Pfam" id="PF22248">
    <property type="entry name" value="ERMP1_C"/>
    <property type="match status" value="1"/>
</dbReference>
<accession>A0A6L2PII8</accession>
<evidence type="ECO:0000256" key="4">
    <source>
        <dbReference type="ARBA" id="ARBA00010918"/>
    </source>
</evidence>
<comment type="similarity">
    <text evidence="4">Belongs to the peptidase M28 family.</text>
</comment>
<dbReference type="OrthoDB" id="76293at2759"/>
<keyword evidence="10" id="KW-0862">Zinc</keyword>
<evidence type="ECO:0000313" key="25">
    <source>
        <dbReference type="EMBL" id="GFG32391.1"/>
    </source>
</evidence>
<dbReference type="FunFam" id="3.40.605.10:FF:000004">
    <property type="entry name" value="Aldehyde dehydrogenase"/>
    <property type="match status" value="1"/>
</dbReference>
<comment type="similarity">
    <text evidence="3 19">Belongs to the aldehyde dehydrogenase family.</text>
</comment>
<keyword evidence="15 20" id="KW-0472">Membrane</keyword>
<feature type="domain" description="Endoplasmic reticulum metallopeptidase 1-like C-terminal" evidence="23">
    <location>
        <begin position="1319"/>
        <end position="1545"/>
    </location>
</feature>
<evidence type="ECO:0000256" key="5">
    <source>
        <dbReference type="ARBA" id="ARBA00022670"/>
    </source>
</evidence>
<keyword evidence="9" id="KW-0256">Endoplasmic reticulum</keyword>
<keyword evidence="6 20" id="KW-0812">Transmembrane</keyword>
<evidence type="ECO:0000256" key="3">
    <source>
        <dbReference type="ARBA" id="ARBA00009986"/>
    </source>
</evidence>
<feature type="transmembrane region" description="Helical" evidence="20">
    <location>
        <begin position="1258"/>
        <end position="1282"/>
    </location>
</feature>
<dbReference type="GO" id="GO:0005789">
    <property type="term" value="C:endoplasmic reticulum membrane"/>
    <property type="evidence" value="ECO:0007669"/>
    <property type="project" value="UniProtKB-SubCell"/>
</dbReference>
<evidence type="ECO:0000256" key="10">
    <source>
        <dbReference type="ARBA" id="ARBA00022833"/>
    </source>
</evidence>
<feature type="transmembrane region" description="Helical" evidence="20">
    <location>
        <begin position="1217"/>
        <end position="1246"/>
    </location>
</feature>
<feature type="transmembrane region" description="Helical" evidence="20">
    <location>
        <begin position="700"/>
        <end position="720"/>
    </location>
</feature>
<dbReference type="Pfam" id="PF22249">
    <property type="entry name" value="ERMP1-TM"/>
    <property type="match status" value="1"/>
</dbReference>
<dbReference type="InterPro" id="IPR007484">
    <property type="entry name" value="Peptidase_M28"/>
</dbReference>
<feature type="transmembrane region" description="Helical" evidence="20">
    <location>
        <begin position="1127"/>
        <end position="1150"/>
    </location>
</feature>
<dbReference type="PANTHER" id="PTHR43570">
    <property type="entry name" value="ALDEHYDE DEHYDROGENASE"/>
    <property type="match status" value="1"/>
</dbReference>
<dbReference type="GO" id="GO:0006508">
    <property type="term" value="P:proteolysis"/>
    <property type="evidence" value="ECO:0007669"/>
    <property type="project" value="UniProtKB-KW"/>
</dbReference>
<keyword evidence="11 20" id="KW-1133">Transmembrane helix</keyword>
<evidence type="ECO:0000259" key="23">
    <source>
        <dbReference type="Pfam" id="PF22248"/>
    </source>
</evidence>
<evidence type="ECO:0000256" key="15">
    <source>
        <dbReference type="ARBA" id="ARBA00023136"/>
    </source>
</evidence>
<keyword evidence="7" id="KW-0479">Metal-binding</keyword>
<evidence type="ECO:0000256" key="12">
    <source>
        <dbReference type="ARBA" id="ARBA00023002"/>
    </source>
</evidence>
<keyword evidence="13" id="KW-0520">NAD</keyword>
<dbReference type="GO" id="GO:0046872">
    <property type="term" value="F:metal ion binding"/>
    <property type="evidence" value="ECO:0007669"/>
    <property type="project" value="UniProtKB-KW"/>
</dbReference>
<evidence type="ECO:0000259" key="21">
    <source>
        <dbReference type="Pfam" id="PF00171"/>
    </source>
</evidence>
<evidence type="ECO:0000256" key="2">
    <source>
        <dbReference type="ARBA" id="ARBA00004477"/>
    </source>
</evidence>
<dbReference type="CDD" id="cd07132">
    <property type="entry name" value="ALDH_F3AB"/>
    <property type="match status" value="1"/>
</dbReference>